<reference evidence="2 3" key="1">
    <citation type="journal article" date="2013" name="Genome Announc.">
        <title>Draft Genome Sequence of Cesiribacter andamanensis Strain AMV16T, Isolated from a Soil Sample from a Mud Volcano in the Andaman Islands, India.</title>
        <authorList>
            <person name="Shivaji S."/>
            <person name="Ara S."/>
            <person name="Begum Z."/>
            <person name="Srinivas T.N."/>
            <person name="Singh A."/>
            <person name="Kumar Pinnaka A."/>
        </authorList>
    </citation>
    <scope>NUCLEOTIDE SEQUENCE [LARGE SCALE GENOMIC DNA]</scope>
    <source>
        <strain evidence="2 3">AMV16</strain>
    </source>
</reference>
<evidence type="ECO:0000259" key="1">
    <source>
        <dbReference type="Pfam" id="PF09345"/>
    </source>
</evidence>
<organism evidence="2 3">
    <name type="scientific">Cesiribacter andamanensis AMV16</name>
    <dbReference type="NCBI Taxonomy" id="1279009"/>
    <lineage>
        <taxon>Bacteria</taxon>
        <taxon>Pseudomonadati</taxon>
        <taxon>Bacteroidota</taxon>
        <taxon>Cytophagia</taxon>
        <taxon>Cytophagales</taxon>
        <taxon>Cesiribacteraceae</taxon>
        <taxon>Cesiribacter</taxon>
    </lineage>
</organism>
<dbReference type="EMBL" id="AODQ01000022">
    <property type="protein sequence ID" value="EMR03598.1"/>
    <property type="molecule type" value="Genomic_DNA"/>
</dbReference>
<dbReference type="Pfam" id="PF09345">
    <property type="entry name" value="SiaC"/>
    <property type="match status" value="1"/>
</dbReference>
<accession>M7N4J9</accession>
<dbReference type="STRING" id="1279009.ADICEAN_01279"/>
<evidence type="ECO:0000313" key="2">
    <source>
        <dbReference type="EMBL" id="EMR03598.1"/>
    </source>
</evidence>
<gene>
    <name evidence="2" type="ORF">ADICEAN_01279</name>
</gene>
<dbReference type="Proteomes" id="UP000011910">
    <property type="component" value="Unassembled WGS sequence"/>
</dbReference>
<dbReference type="RefSeq" id="WP_009194679.1">
    <property type="nucleotide sequence ID" value="NZ_AODQ01000022.1"/>
</dbReference>
<feature type="domain" description="SiaC family regulatory phosphoprotein" evidence="1">
    <location>
        <begin position="8"/>
        <end position="124"/>
    </location>
</feature>
<name>M7N4J9_9BACT</name>
<sequence>MLKPLYLEQKSDTPAIKLEPGGQLSITGRSLPENAEQFYRPILEWIERYRDQEANAETRLTIELEYFNSSSVKQILTLLLVLEELHRQPGKQVQIVWSYNQDDELMEMKGREMESIVDLPFVMEAFSL</sequence>
<evidence type="ECO:0000313" key="3">
    <source>
        <dbReference type="Proteomes" id="UP000011910"/>
    </source>
</evidence>
<dbReference type="AlphaFoldDB" id="M7N4J9"/>
<proteinExistence type="predicted"/>
<dbReference type="InterPro" id="IPR018530">
    <property type="entry name" value="SiaC"/>
</dbReference>
<comment type="caution">
    <text evidence="2">The sequence shown here is derived from an EMBL/GenBank/DDBJ whole genome shotgun (WGS) entry which is preliminary data.</text>
</comment>
<keyword evidence="3" id="KW-1185">Reference proteome</keyword>
<dbReference type="OrthoDB" id="981220at2"/>
<protein>
    <recommendedName>
        <fullName evidence="1">SiaC family regulatory phosphoprotein domain-containing protein</fullName>
    </recommendedName>
</protein>